<dbReference type="GO" id="GO:0009535">
    <property type="term" value="C:chloroplast thylakoid membrane"/>
    <property type="evidence" value="ECO:0007669"/>
    <property type="project" value="UniProtKB-SubCell"/>
</dbReference>
<accession>A0A6G1DKU3</accession>
<dbReference type="Proteomes" id="UP000479710">
    <property type="component" value="Unassembled WGS sequence"/>
</dbReference>
<comment type="caution">
    <text evidence="4">The sequence shown here is derived from an EMBL/GenBank/DDBJ whole genome shotgun (WGS) entry which is preliminary data.</text>
</comment>
<evidence type="ECO:0000256" key="2">
    <source>
        <dbReference type="RuleBase" id="RU004349"/>
    </source>
</evidence>
<keyword evidence="3" id="KW-0472">Membrane</keyword>
<keyword evidence="5" id="KW-1185">Reference proteome</keyword>
<dbReference type="Gene3D" id="1.10.3370.10">
    <property type="entry name" value="SecY subunit domain"/>
    <property type="match status" value="1"/>
</dbReference>
<dbReference type="OrthoDB" id="1919022at2759"/>
<keyword evidence="3" id="KW-0812">Transmembrane</keyword>
<keyword evidence="3" id="KW-1133">Transmembrane helix</keyword>
<evidence type="ECO:0000256" key="3">
    <source>
        <dbReference type="SAM" id="Phobius"/>
    </source>
</evidence>
<evidence type="ECO:0000313" key="4">
    <source>
        <dbReference type="EMBL" id="KAF0913090.1"/>
    </source>
</evidence>
<evidence type="ECO:0000256" key="1">
    <source>
        <dbReference type="ARBA" id="ARBA00004454"/>
    </source>
</evidence>
<dbReference type="AlphaFoldDB" id="A0A6G1DKU3"/>
<name>A0A6G1DKU3_9ORYZ</name>
<gene>
    <name evidence="4" type="ORF">E2562_020239</name>
</gene>
<comment type="similarity">
    <text evidence="2">Belongs to the SecY/SEC61-alpha family.</text>
</comment>
<dbReference type="Pfam" id="PF00344">
    <property type="entry name" value="SecY"/>
    <property type="match status" value="1"/>
</dbReference>
<dbReference type="SUPFAM" id="SSF103491">
    <property type="entry name" value="Preprotein translocase SecY subunit"/>
    <property type="match status" value="1"/>
</dbReference>
<protein>
    <submittedName>
        <fullName evidence="4">Uncharacterized protein</fullName>
    </submittedName>
</protein>
<dbReference type="EMBL" id="SPHZ02000006">
    <property type="protein sequence ID" value="KAF0913090.1"/>
    <property type="molecule type" value="Genomic_DNA"/>
</dbReference>
<feature type="transmembrane region" description="Helical" evidence="3">
    <location>
        <begin position="21"/>
        <end position="43"/>
    </location>
</feature>
<organism evidence="4 5">
    <name type="scientific">Oryza meyeriana var. granulata</name>
    <dbReference type="NCBI Taxonomy" id="110450"/>
    <lineage>
        <taxon>Eukaryota</taxon>
        <taxon>Viridiplantae</taxon>
        <taxon>Streptophyta</taxon>
        <taxon>Embryophyta</taxon>
        <taxon>Tracheophyta</taxon>
        <taxon>Spermatophyta</taxon>
        <taxon>Magnoliopsida</taxon>
        <taxon>Liliopsida</taxon>
        <taxon>Poales</taxon>
        <taxon>Poaceae</taxon>
        <taxon>BOP clade</taxon>
        <taxon>Oryzoideae</taxon>
        <taxon>Oryzeae</taxon>
        <taxon>Oryzinae</taxon>
        <taxon>Oryza</taxon>
        <taxon>Oryza meyeriana</taxon>
    </lineage>
</organism>
<proteinExistence type="inferred from homology"/>
<evidence type="ECO:0000313" key="5">
    <source>
        <dbReference type="Proteomes" id="UP000479710"/>
    </source>
</evidence>
<dbReference type="GO" id="GO:0015031">
    <property type="term" value="P:protein transport"/>
    <property type="evidence" value="ECO:0007669"/>
    <property type="project" value="InterPro"/>
</dbReference>
<reference evidence="4 5" key="1">
    <citation type="submission" date="2019-11" db="EMBL/GenBank/DDBJ databases">
        <title>Whole genome sequence of Oryza granulata.</title>
        <authorList>
            <person name="Li W."/>
        </authorList>
    </citation>
    <scope>NUCLEOTIDE SEQUENCE [LARGE SCALE GENOMIC DNA]</scope>
    <source>
        <strain evidence="5">cv. Menghai</strain>
        <tissue evidence="4">Leaf</tissue>
    </source>
</reference>
<dbReference type="PANTHER" id="PTHR10906">
    <property type="entry name" value="SECY/SEC61-ALPHA FAMILY MEMBER"/>
    <property type="match status" value="1"/>
</dbReference>
<comment type="subcellular location">
    <subcellularLocation>
        <location evidence="1">Plastid</location>
        <location evidence="1">Chloroplast thylakoid membrane</location>
        <topology evidence="1">Multi-pass membrane protein</topology>
    </subcellularLocation>
</comment>
<dbReference type="InterPro" id="IPR023201">
    <property type="entry name" value="SecY_dom_sf"/>
</dbReference>
<sequence length="68" mass="7187">MVMPEMREASMQRELDRYIPAATALGGVCIGALTVAADLMGAIGSGAGMLLAVTTVYQCYDAFEKERA</sequence>
<dbReference type="InterPro" id="IPR002208">
    <property type="entry name" value="SecY/SEC61-alpha"/>
</dbReference>